<dbReference type="AlphaFoldDB" id="A0A6J6YS56"/>
<feature type="region of interest" description="Disordered" evidence="1">
    <location>
        <begin position="12"/>
        <end position="44"/>
    </location>
</feature>
<evidence type="ECO:0000313" key="2">
    <source>
        <dbReference type="EMBL" id="CAB4811989.1"/>
    </source>
</evidence>
<reference evidence="2" key="1">
    <citation type="submission" date="2020-05" db="EMBL/GenBank/DDBJ databases">
        <authorList>
            <person name="Chiriac C."/>
            <person name="Salcher M."/>
            <person name="Ghai R."/>
            <person name="Kavagutti S V."/>
        </authorList>
    </citation>
    <scope>NUCLEOTIDE SEQUENCE</scope>
</reference>
<gene>
    <name evidence="2" type="ORF">UFOPK3001_01614</name>
</gene>
<organism evidence="2">
    <name type="scientific">freshwater metagenome</name>
    <dbReference type="NCBI Taxonomy" id="449393"/>
    <lineage>
        <taxon>unclassified sequences</taxon>
        <taxon>metagenomes</taxon>
        <taxon>ecological metagenomes</taxon>
    </lineage>
</organism>
<proteinExistence type="predicted"/>
<sequence length="120" mass="12493">MSFVIVACEYDNEPGPIDRRQPSGSTCRAAGVNHDDGTGSHTDWLSRRAHNRASDGPLLSYTSTWIACGPGASAVSVPPSVPSAVNQSTAPGDGVQAARHVRPDASVLLTRTKPSITSLP</sequence>
<feature type="region of interest" description="Disordered" evidence="1">
    <location>
        <begin position="78"/>
        <end position="120"/>
    </location>
</feature>
<name>A0A6J6YS56_9ZZZZ</name>
<dbReference type="EMBL" id="CAFAAJ010000109">
    <property type="protein sequence ID" value="CAB4811989.1"/>
    <property type="molecule type" value="Genomic_DNA"/>
</dbReference>
<accession>A0A6J6YS56</accession>
<evidence type="ECO:0000256" key="1">
    <source>
        <dbReference type="SAM" id="MobiDB-lite"/>
    </source>
</evidence>
<protein>
    <submittedName>
        <fullName evidence="2">Unannotated protein</fullName>
    </submittedName>
</protein>